<name>A0A5C5UTY6_9PLAN</name>
<dbReference type="RefSeq" id="WP_146512692.1">
    <property type="nucleotide sequence ID" value="NZ_SIHI01000111.1"/>
</dbReference>
<gene>
    <name evidence="1" type="ORF">KOR42_54890</name>
</gene>
<reference evidence="1 2" key="1">
    <citation type="submission" date="2019-02" db="EMBL/GenBank/DDBJ databases">
        <title>Deep-cultivation of Planctomycetes and their phenomic and genomic characterization uncovers novel biology.</title>
        <authorList>
            <person name="Wiegand S."/>
            <person name="Jogler M."/>
            <person name="Boedeker C."/>
            <person name="Pinto D."/>
            <person name="Vollmers J."/>
            <person name="Rivas-Marin E."/>
            <person name="Kohn T."/>
            <person name="Peeters S.H."/>
            <person name="Heuer A."/>
            <person name="Rast P."/>
            <person name="Oberbeckmann S."/>
            <person name="Bunk B."/>
            <person name="Jeske O."/>
            <person name="Meyerdierks A."/>
            <person name="Storesund J.E."/>
            <person name="Kallscheuer N."/>
            <person name="Luecker S."/>
            <person name="Lage O.M."/>
            <person name="Pohl T."/>
            <person name="Merkel B.J."/>
            <person name="Hornburger P."/>
            <person name="Mueller R.-W."/>
            <person name="Bruemmer F."/>
            <person name="Labrenz M."/>
            <person name="Spormann A.M."/>
            <person name="Op Den Camp H."/>
            <person name="Overmann J."/>
            <person name="Amann R."/>
            <person name="Jetten M.S.M."/>
            <person name="Mascher T."/>
            <person name="Medema M.H."/>
            <person name="Devos D.P."/>
            <person name="Kaster A.-K."/>
            <person name="Ovreas L."/>
            <person name="Rohde M."/>
            <person name="Galperin M.Y."/>
            <person name="Jogler C."/>
        </authorList>
    </citation>
    <scope>NUCLEOTIDE SEQUENCE [LARGE SCALE GENOMIC DNA]</scope>
    <source>
        <strain evidence="1 2">KOR42</strain>
    </source>
</reference>
<comment type="caution">
    <text evidence="1">The sequence shown here is derived from an EMBL/GenBank/DDBJ whole genome shotgun (WGS) entry which is preliminary data.</text>
</comment>
<sequence length="191" mass="22017">MPHVVNSSDEDAFYVEYCESVSPYFERMADMTLDREARLQAFEQLLSRCEKRLADHRADFSHIIFTDLSEAIGEAAPLNRERNGYSDTLLQLFLAWLEDVFPRLNDPQLSSLGSAFLHLAAEPPVDTTTEKWLAKMLLTGHQQMTIIAYETRANFDDELIHLHNKWRVKICGEANCPFPSKELAYFKKQNS</sequence>
<dbReference type="AlphaFoldDB" id="A0A5C5UTY6"/>
<protein>
    <submittedName>
        <fullName evidence="1">Uncharacterized protein</fullName>
    </submittedName>
</protein>
<dbReference type="Proteomes" id="UP000317243">
    <property type="component" value="Unassembled WGS sequence"/>
</dbReference>
<accession>A0A5C5UTY6</accession>
<proteinExistence type="predicted"/>
<evidence type="ECO:0000313" key="1">
    <source>
        <dbReference type="EMBL" id="TWT29811.1"/>
    </source>
</evidence>
<organism evidence="1 2">
    <name type="scientific">Thalassoglobus neptunius</name>
    <dbReference type="NCBI Taxonomy" id="1938619"/>
    <lineage>
        <taxon>Bacteria</taxon>
        <taxon>Pseudomonadati</taxon>
        <taxon>Planctomycetota</taxon>
        <taxon>Planctomycetia</taxon>
        <taxon>Planctomycetales</taxon>
        <taxon>Planctomycetaceae</taxon>
        <taxon>Thalassoglobus</taxon>
    </lineage>
</organism>
<evidence type="ECO:0000313" key="2">
    <source>
        <dbReference type="Proteomes" id="UP000317243"/>
    </source>
</evidence>
<dbReference type="EMBL" id="SIHI01000111">
    <property type="protein sequence ID" value="TWT29811.1"/>
    <property type="molecule type" value="Genomic_DNA"/>
</dbReference>
<keyword evidence="2" id="KW-1185">Reference proteome</keyword>